<dbReference type="Pfam" id="PF13921">
    <property type="entry name" value="Myb_DNA-bind_6"/>
    <property type="match status" value="1"/>
</dbReference>
<evidence type="ECO:0000259" key="6">
    <source>
        <dbReference type="PROSITE" id="PS51294"/>
    </source>
</evidence>
<feature type="domain" description="HTH myb-type" evidence="6">
    <location>
        <begin position="74"/>
        <end position="125"/>
    </location>
</feature>
<evidence type="ECO:0000256" key="4">
    <source>
        <dbReference type="ARBA" id="ARBA00023242"/>
    </source>
</evidence>
<dbReference type="PROSITE" id="PS50090">
    <property type="entry name" value="MYB_LIKE"/>
    <property type="match status" value="1"/>
</dbReference>
<dbReference type="CDD" id="cd00167">
    <property type="entry name" value="SANT"/>
    <property type="match status" value="1"/>
</dbReference>
<dbReference type="InterPro" id="IPR050560">
    <property type="entry name" value="MYB_TF"/>
</dbReference>
<accession>A0AAD2DL91</accession>
<keyword evidence="8" id="KW-1185">Reference proteome</keyword>
<feature type="domain" description="Myb-like" evidence="5">
    <location>
        <begin position="71"/>
        <end position="121"/>
    </location>
</feature>
<sequence>MQNHSPFFPQNLFSGFSSSFSANKVPETGFVNVILPYAEVTWNQDDVIGNEVKLASESFDLRERREKGQSNGYLIKGQWTEEENGKLTKLVMQYGSKSWAVIAEKMVERAGQCRERWLHHLRPDIKV</sequence>
<dbReference type="SUPFAM" id="SSF46689">
    <property type="entry name" value="Homeodomain-like"/>
    <property type="match status" value="1"/>
</dbReference>
<evidence type="ECO:0000313" key="7">
    <source>
        <dbReference type="EMBL" id="CAI9756253.1"/>
    </source>
</evidence>
<reference evidence="7" key="1">
    <citation type="submission" date="2023-05" db="EMBL/GenBank/DDBJ databases">
        <authorList>
            <person name="Huff M."/>
        </authorList>
    </citation>
    <scope>NUCLEOTIDE SEQUENCE</scope>
</reference>
<evidence type="ECO:0000256" key="1">
    <source>
        <dbReference type="ARBA" id="ARBA00004123"/>
    </source>
</evidence>
<proteinExistence type="predicted"/>
<dbReference type="SMART" id="SM00717">
    <property type="entry name" value="SANT"/>
    <property type="match status" value="1"/>
</dbReference>
<dbReference type="GO" id="GO:0000978">
    <property type="term" value="F:RNA polymerase II cis-regulatory region sequence-specific DNA binding"/>
    <property type="evidence" value="ECO:0007669"/>
    <property type="project" value="TreeGrafter"/>
</dbReference>
<dbReference type="Proteomes" id="UP000834106">
    <property type="component" value="Chromosome 2"/>
</dbReference>
<dbReference type="PROSITE" id="PS51294">
    <property type="entry name" value="HTH_MYB"/>
    <property type="match status" value="1"/>
</dbReference>
<evidence type="ECO:0000259" key="5">
    <source>
        <dbReference type="PROSITE" id="PS50090"/>
    </source>
</evidence>
<keyword evidence="2" id="KW-0677">Repeat</keyword>
<dbReference type="InterPro" id="IPR001005">
    <property type="entry name" value="SANT/Myb"/>
</dbReference>
<evidence type="ECO:0000313" key="8">
    <source>
        <dbReference type="Proteomes" id="UP000834106"/>
    </source>
</evidence>
<evidence type="ECO:0000256" key="3">
    <source>
        <dbReference type="ARBA" id="ARBA00023125"/>
    </source>
</evidence>
<dbReference type="GO" id="GO:0005634">
    <property type="term" value="C:nucleus"/>
    <property type="evidence" value="ECO:0007669"/>
    <property type="project" value="UniProtKB-SubCell"/>
</dbReference>
<protein>
    <submittedName>
        <fullName evidence="7">Uncharacterized protein</fullName>
    </submittedName>
</protein>
<dbReference type="InterPro" id="IPR017930">
    <property type="entry name" value="Myb_dom"/>
</dbReference>
<dbReference type="PANTHER" id="PTHR45614:SF218">
    <property type="entry name" value="TRANSCRIPTION FACTOR MYB119-RELATED"/>
    <property type="match status" value="1"/>
</dbReference>
<gene>
    <name evidence="7" type="ORF">FPE_LOCUS3683</name>
</gene>
<dbReference type="FunFam" id="1.10.10.60:FF:000010">
    <property type="entry name" value="Transcriptional activator Myb isoform A"/>
    <property type="match status" value="1"/>
</dbReference>
<dbReference type="InterPro" id="IPR009057">
    <property type="entry name" value="Homeodomain-like_sf"/>
</dbReference>
<dbReference type="GO" id="GO:0000981">
    <property type="term" value="F:DNA-binding transcription factor activity, RNA polymerase II-specific"/>
    <property type="evidence" value="ECO:0007669"/>
    <property type="project" value="TreeGrafter"/>
</dbReference>
<dbReference type="PANTHER" id="PTHR45614">
    <property type="entry name" value="MYB PROTEIN-RELATED"/>
    <property type="match status" value="1"/>
</dbReference>
<comment type="subcellular location">
    <subcellularLocation>
        <location evidence="1">Nucleus</location>
    </subcellularLocation>
</comment>
<dbReference type="EMBL" id="OU503037">
    <property type="protein sequence ID" value="CAI9756253.1"/>
    <property type="molecule type" value="Genomic_DNA"/>
</dbReference>
<organism evidence="7 8">
    <name type="scientific">Fraxinus pennsylvanica</name>
    <dbReference type="NCBI Taxonomy" id="56036"/>
    <lineage>
        <taxon>Eukaryota</taxon>
        <taxon>Viridiplantae</taxon>
        <taxon>Streptophyta</taxon>
        <taxon>Embryophyta</taxon>
        <taxon>Tracheophyta</taxon>
        <taxon>Spermatophyta</taxon>
        <taxon>Magnoliopsida</taxon>
        <taxon>eudicotyledons</taxon>
        <taxon>Gunneridae</taxon>
        <taxon>Pentapetalae</taxon>
        <taxon>asterids</taxon>
        <taxon>lamiids</taxon>
        <taxon>Lamiales</taxon>
        <taxon>Oleaceae</taxon>
        <taxon>Oleeae</taxon>
        <taxon>Fraxinus</taxon>
    </lineage>
</organism>
<keyword evidence="4" id="KW-0539">Nucleus</keyword>
<dbReference type="AlphaFoldDB" id="A0AAD2DL91"/>
<keyword evidence="3" id="KW-0238">DNA-binding</keyword>
<name>A0AAD2DL91_9LAMI</name>
<dbReference type="Gene3D" id="1.10.10.60">
    <property type="entry name" value="Homeodomain-like"/>
    <property type="match status" value="1"/>
</dbReference>
<evidence type="ECO:0000256" key="2">
    <source>
        <dbReference type="ARBA" id="ARBA00022737"/>
    </source>
</evidence>